<protein>
    <submittedName>
        <fullName evidence="3">Uncharacterized protein</fullName>
    </submittedName>
</protein>
<feature type="compositionally biased region" description="Polar residues" evidence="1">
    <location>
        <begin position="132"/>
        <end position="144"/>
    </location>
</feature>
<organism evidence="3 4">
    <name type="scientific">Qipengyuania citrea</name>
    <dbReference type="NCBI Taxonomy" id="225971"/>
    <lineage>
        <taxon>Bacteria</taxon>
        <taxon>Pseudomonadati</taxon>
        <taxon>Pseudomonadota</taxon>
        <taxon>Alphaproteobacteria</taxon>
        <taxon>Sphingomonadales</taxon>
        <taxon>Erythrobacteraceae</taxon>
        <taxon>Qipengyuania</taxon>
    </lineage>
</organism>
<evidence type="ECO:0000313" key="3">
    <source>
        <dbReference type="EMBL" id="MXP34311.1"/>
    </source>
</evidence>
<keyword evidence="5" id="KW-1185">Reference proteome</keyword>
<comment type="caution">
    <text evidence="3">The sequence shown here is derived from an EMBL/GenBank/DDBJ whole genome shotgun (WGS) entry which is preliminary data.</text>
</comment>
<name>A0A6I4U5H4_9SPHN</name>
<sequence>MYPNNETGRKAYDRHQMSSLPTLLPGLDPDPPVLLCARTSLYDATILAQLRQHGWPGTGQNNKGAGAKSPKAIKAITLARKIAKSSDLSDVATRLLAERIAWLMRNHFRWRARDGYAALAAAKASQAAENMPTKSSPSAPQQTAARIDPKPQKVFDSSPGDVSSLDVEPASSKRVQGSQSTPVRTDRPNLRVDKSDGSAGVDDLFDQSPALDRCEGLLAELGGGGEAACDYHANDVGEAEGGDDDRSSTAKLFDIRTPYIEHLPQAKARALLLAIDHKEAEESLRRKAHTLLADKDELSAALSASDSLAQDISDACAALGIDLPC</sequence>
<dbReference type="GeneID" id="93686304"/>
<dbReference type="Proteomes" id="UP001238601">
    <property type="component" value="Unassembled WGS sequence"/>
</dbReference>
<reference evidence="3 4" key="1">
    <citation type="submission" date="2019-12" db="EMBL/GenBank/DDBJ databases">
        <title>Genomic-based taxomic classification of the family Erythrobacteraceae.</title>
        <authorList>
            <person name="Xu L."/>
        </authorList>
    </citation>
    <scope>NUCLEOTIDE SEQUENCE [LARGE SCALE GENOMIC DNA]</scope>
    <source>
        <strain evidence="3 4">CGMCC 1.8703</strain>
    </source>
</reference>
<gene>
    <name evidence="3" type="ORF">GRI55_00830</name>
    <name evidence="2" type="ORF">QOZ97_001476</name>
</gene>
<evidence type="ECO:0000256" key="1">
    <source>
        <dbReference type="SAM" id="MobiDB-lite"/>
    </source>
</evidence>
<evidence type="ECO:0000313" key="5">
    <source>
        <dbReference type="Proteomes" id="UP001238601"/>
    </source>
</evidence>
<evidence type="ECO:0000313" key="2">
    <source>
        <dbReference type="EMBL" id="MDQ0565943.1"/>
    </source>
</evidence>
<dbReference type="EMBL" id="JAUSWK010000002">
    <property type="protein sequence ID" value="MDQ0565943.1"/>
    <property type="molecule type" value="Genomic_DNA"/>
</dbReference>
<dbReference type="RefSeq" id="WP_160765887.1">
    <property type="nucleotide sequence ID" value="NZ_JAUSWK010000002.1"/>
</dbReference>
<dbReference type="EMBL" id="WTYG01000001">
    <property type="protein sequence ID" value="MXP34311.1"/>
    <property type="molecule type" value="Genomic_DNA"/>
</dbReference>
<dbReference type="AlphaFoldDB" id="A0A6I4U5H4"/>
<feature type="compositionally biased region" description="Polar residues" evidence="1">
    <location>
        <begin position="173"/>
        <end position="183"/>
    </location>
</feature>
<proteinExistence type="predicted"/>
<feature type="compositionally biased region" description="Basic and acidic residues" evidence="1">
    <location>
        <begin position="184"/>
        <end position="196"/>
    </location>
</feature>
<dbReference type="Proteomes" id="UP000439914">
    <property type="component" value="Unassembled WGS sequence"/>
</dbReference>
<accession>A0A6I4U5H4</accession>
<reference evidence="2 5" key="2">
    <citation type="submission" date="2023-07" db="EMBL/GenBank/DDBJ databases">
        <title>Genomic Encyclopedia of Type Strains, Phase IV (KMG-IV): sequencing the most valuable type-strain genomes for metagenomic binning, comparative biology and taxonomic classification.</title>
        <authorList>
            <person name="Goeker M."/>
        </authorList>
    </citation>
    <scope>NUCLEOTIDE SEQUENCE [LARGE SCALE GENOMIC DNA]</scope>
    <source>
        <strain evidence="2 5">DSM 14432</strain>
    </source>
</reference>
<feature type="region of interest" description="Disordered" evidence="1">
    <location>
        <begin position="127"/>
        <end position="204"/>
    </location>
</feature>
<evidence type="ECO:0000313" key="4">
    <source>
        <dbReference type="Proteomes" id="UP000439914"/>
    </source>
</evidence>